<protein>
    <submittedName>
        <fullName evidence="5">TRAP-type C4-dicarboxylate transport system substrate-binding protein</fullName>
    </submittedName>
</protein>
<dbReference type="OrthoDB" id="9815946at2"/>
<dbReference type="Gene3D" id="3.40.190.170">
    <property type="entry name" value="Bacterial extracellular solute-binding protein, family 7"/>
    <property type="match status" value="1"/>
</dbReference>
<evidence type="ECO:0000313" key="6">
    <source>
        <dbReference type="Proteomes" id="UP000295066"/>
    </source>
</evidence>
<name>A0A4R8M9F5_9BACT</name>
<accession>A0A4R8M9F5</accession>
<evidence type="ECO:0000256" key="2">
    <source>
        <dbReference type="ARBA" id="ARBA00022448"/>
    </source>
</evidence>
<dbReference type="CDD" id="cd13668">
    <property type="entry name" value="PBP2_TRAP_UehA_TeaA"/>
    <property type="match status" value="1"/>
</dbReference>
<dbReference type="InterPro" id="IPR038404">
    <property type="entry name" value="TRAP_DctP_sf"/>
</dbReference>
<dbReference type="GO" id="GO:0055085">
    <property type="term" value="P:transmembrane transport"/>
    <property type="evidence" value="ECO:0007669"/>
    <property type="project" value="InterPro"/>
</dbReference>
<feature type="chain" id="PRO_5020256762" evidence="4">
    <location>
        <begin position="27"/>
        <end position="345"/>
    </location>
</feature>
<dbReference type="RefSeq" id="WP_133957399.1">
    <property type="nucleotide sequence ID" value="NZ_SORI01000007.1"/>
</dbReference>
<proteinExistence type="inferred from homology"/>
<reference evidence="5 6" key="1">
    <citation type="submission" date="2019-03" db="EMBL/GenBank/DDBJ databases">
        <title>Genomic Encyclopedia of Type Strains, Phase IV (KMG-IV): sequencing the most valuable type-strain genomes for metagenomic binning, comparative biology and taxonomic classification.</title>
        <authorList>
            <person name="Goeker M."/>
        </authorList>
    </citation>
    <scope>NUCLEOTIDE SEQUENCE [LARGE SCALE GENOMIC DNA]</scope>
    <source>
        <strain evidence="5 6">DSM 25964</strain>
    </source>
</reference>
<dbReference type="AlphaFoldDB" id="A0A4R8M9F5"/>
<dbReference type="Proteomes" id="UP000295066">
    <property type="component" value="Unassembled WGS sequence"/>
</dbReference>
<dbReference type="NCBIfam" id="NF037995">
    <property type="entry name" value="TRAP_S1"/>
    <property type="match status" value="1"/>
</dbReference>
<dbReference type="PANTHER" id="PTHR33376">
    <property type="match status" value="1"/>
</dbReference>
<feature type="signal peptide" evidence="4">
    <location>
        <begin position="1"/>
        <end position="26"/>
    </location>
</feature>
<dbReference type="InterPro" id="IPR018389">
    <property type="entry name" value="DctP_fam"/>
</dbReference>
<evidence type="ECO:0000256" key="3">
    <source>
        <dbReference type="ARBA" id="ARBA00022729"/>
    </source>
</evidence>
<evidence type="ECO:0000256" key="1">
    <source>
        <dbReference type="ARBA" id="ARBA00009023"/>
    </source>
</evidence>
<dbReference type="EMBL" id="SORI01000007">
    <property type="protein sequence ID" value="TDY60832.1"/>
    <property type="molecule type" value="Genomic_DNA"/>
</dbReference>
<comment type="caution">
    <text evidence="5">The sequence shown here is derived from an EMBL/GenBank/DDBJ whole genome shotgun (WGS) entry which is preliminary data.</text>
</comment>
<evidence type="ECO:0000256" key="4">
    <source>
        <dbReference type="SAM" id="SignalP"/>
    </source>
</evidence>
<keyword evidence="2" id="KW-0813">Transport</keyword>
<keyword evidence="6" id="KW-1185">Reference proteome</keyword>
<dbReference type="Pfam" id="PF03480">
    <property type="entry name" value="DctP"/>
    <property type="match status" value="1"/>
</dbReference>
<gene>
    <name evidence="5" type="ORF">C8D99_10739</name>
</gene>
<dbReference type="PANTHER" id="PTHR33376:SF7">
    <property type="entry name" value="C4-DICARBOXYLATE-BINDING PROTEIN DCTB"/>
    <property type="match status" value="1"/>
</dbReference>
<comment type="similarity">
    <text evidence="1">Belongs to the bacterial solute-binding protein 7 family.</text>
</comment>
<sequence>MNRFLKAAAAVLVCFFVFGAVSPAMAAKQEWKFAIEEITGSVQDEFAQFFKKKIMERIPDTEIEIYPVGVLGDSEDLTEQTMNGVLHFTMASPGHLGTFIPVVRVFSLPFIWSDRMEVNKEVMKNSVAIYSLLEKEYEKHNLKLLGVFPEGWQVWTANKPLRTPDDFRNFRMRIMGDPLLAEIYKSYGANAVQVPYPDLYSALQLKMVDGNIQPFFAHEEMKFYEQQDYFIDIREMPFVATFVVSLKWFETLPAEQKKIIEETARETIDFVFDMQDRMNSERLQKMLKIKPSLQVIVPAPEERETFKKLSLPVRDTYVKMAEPYGKDVLETLVKELEEAEKKIAK</sequence>
<organism evidence="5 6">
    <name type="scientific">Aminivibrio pyruvatiphilus</name>
    <dbReference type="NCBI Taxonomy" id="1005740"/>
    <lineage>
        <taxon>Bacteria</taxon>
        <taxon>Thermotogati</taxon>
        <taxon>Synergistota</taxon>
        <taxon>Synergistia</taxon>
        <taxon>Synergistales</taxon>
        <taxon>Aminobacteriaceae</taxon>
        <taxon>Aminivibrio</taxon>
    </lineage>
</organism>
<evidence type="ECO:0000313" key="5">
    <source>
        <dbReference type="EMBL" id="TDY60832.1"/>
    </source>
</evidence>
<keyword evidence="3 4" id="KW-0732">Signal</keyword>